<proteinExistence type="predicted"/>
<evidence type="ECO:0000256" key="1">
    <source>
        <dbReference type="ARBA" id="ARBA00004141"/>
    </source>
</evidence>
<dbReference type="InterPro" id="IPR017981">
    <property type="entry name" value="GPCR_2-like_7TM"/>
</dbReference>
<evidence type="ECO:0000259" key="8">
    <source>
        <dbReference type="PROSITE" id="PS50221"/>
    </source>
</evidence>
<dbReference type="OMA" id="DCANECE"/>
<dbReference type="GO" id="GO:0004930">
    <property type="term" value="F:G protein-coupled receptor activity"/>
    <property type="evidence" value="ECO:0007669"/>
    <property type="project" value="InterPro"/>
</dbReference>
<dbReference type="Pfam" id="PF00002">
    <property type="entry name" value="7tm_2"/>
    <property type="match status" value="1"/>
</dbReference>
<evidence type="ECO:0000256" key="5">
    <source>
        <dbReference type="ARBA" id="ARBA00023157"/>
    </source>
</evidence>
<dbReference type="Pfam" id="PF01825">
    <property type="entry name" value="GPS"/>
    <property type="match status" value="1"/>
</dbReference>
<keyword evidence="7" id="KW-0732">Signal</keyword>
<keyword evidence="5" id="KW-1015">Disulfide bond</keyword>
<dbReference type="OrthoDB" id="6141295at2759"/>
<dbReference type="PROSITE" id="PS50221">
    <property type="entry name" value="GAIN_B"/>
    <property type="match status" value="1"/>
</dbReference>
<dbReference type="RefSeq" id="XP_022103274.1">
    <property type="nucleotide sequence ID" value="XM_022247582.1"/>
</dbReference>
<dbReference type="SUPFAM" id="SSF81321">
    <property type="entry name" value="Family A G protein-coupled receptor-like"/>
    <property type="match status" value="1"/>
</dbReference>
<evidence type="ECO:0000256" key="4">
    <source>
        <dbReference type="ARBA" id="ARBA00023136"/>
    </source>
</evidence>
<accession>A0A8B7ZC62</accession>
<evidence type="ECO:0000256" key="6">
    <source>
        <dbReference type="SAM" id="Phobius"/>
    </source>
</evidence>
<dbReference type="PANTHER" id="PTHR45692">
    <property type="entry name" value="G_PROTEIN_RECEP_F2_4 DOMAIN-CONTAINING PROTEIN"/>
    <property type="match status" value="1"/>
</dbReference>
<dbReference type="Gene3D" id="1.20.1070.10">
    <property type="entry name" value="Rhodopsin 7-helix transmembrane proteins"/>
    <property type="match status" value="1"/>
</dbReference>
<dbReference type="GO" id="GO:0007166">
    <property type="term" value="P:cell surface receptor signaling pathway"/>
    <property type="evidence" value="ECO:0007669"/>
    <property type="project" value="InterPro"/>
</dbReference>
<sequence>MLLFLAIVTLVVGNLPQSEATACSYSCPERYYTSCGFLGWSRCSRYRDRTCYRCCTGWTGSTSNNCPTPVCFGSVNCPNGGTCTSPNYCSNCNQGFYSPRCNRCTAIANCLDVFCSTSSNQKCDRCDGDYGSDLGSAYNRSDDMRRCIEQCSWRSDSNACYPGSCTNANCTCSSGFSGTDCRTMGSSQAPTLSEHRATLILGTTTLESPTDQGNTGTVYTNVHNFTSIKIKWTSSYQPTGLPDPSSGGHPYVYSYGIGVIGAGVEAVVNRGLSAIYAVGSRNCTNGSSINSDSPTTHLVSCEYTFSLNYSEWRPATGDVMRYDVSSTSGGYLKLFDRDHSSSIITRYYSGRITSAHATFTFDFDGPYHCVNADNGCRTTMLDAGNDVTSEEVVNVSWQDWADDLAGIREYQLQVLQLSISDGNEMTEIFDNDPVYSGVGLTGSGMNVTLPRPGVYSFLLTVVDNVGNTRLTRRFAIFDNDPDDVTVQNDTVVRVFSRTGEAENLWLTNLNSTGGQTSVQIDWTNRFLNKNYLSQGWLKPIGFYAAGAIDDDYDQNFGQRGRAAIPHKLGVTEFRVFYDIDHKGGRTTTDVGDDNSDNWSNETTNTRATYNLTLVDGDSVRFWLEARDLVGHFARDSVLVHADSSPPIIQDLSALPSLRGISVECRIYDIHSGIKAFEWRLSDNHTGTEMEQRSQIVPGMKINVDRDGCDPASCTCIPIGDCYAVVYRHTFHVDKRDLNYFITVAVTNQAGLVSTKTIKTNGTVTQDNVGEAAKFLATVTNDTSSVDDSSVASAADILDDIVNIQDTSPKVTASVINVVNNLLQVDAKKLNDSSAVANSSSRIVKALEKQISNVLAGGENISQVTTSVAVVAMNFDNGSLANGVGFAAVSDGVTDSLLDEDIGVYRGSDGDIPLEGTEASVKLPAAILKNTLPGRAIPISFVMYGSSSLFRSELIVSSQSSDEPRAVGGRVIFASVLDAVITDLPPENPVVTAFNSPLNEAMDQTEDSDQVETCVFWDFSLRDGIGDWSTDGCRKDHVVNGRIVCLCDHATNFAVLVNIHGQKNASFALDVISKLGCGISIAALLITILIYLAIRPLRSKTPGRILISLCLSLLCLYLVFLAGIEQTSSRSGCIAAAVLMHYFTLTSMAWMGVEAANLYLKVVKVFGSDVSHFMVKASIVAWGFPAVVTSVILAADHEQYENKYSCFLKPGPAFYYGQLLLIGIISLFNVVIFVLVVRQLTCSVNEVKNITGDGKRKKIMKRLQNVASISILLGLTWVFGLLSLFEASNFAFQVIFSIVNSLQGLLIFLLFVVRQDKVRKYVRNLAQGKKSTHLTGSFLTSKSTLSPKKDPPTKSVSEVVNQTAASVYNNPVFKENKDLAEGFDTGLQEVTNKGFAAFSETGTYEDMRKDSTDVLENDVYEDLNKGLAVALENGTYEDMSEESRDPLENDVYEDLNKGLADAFENGTYEDVSKDSSDPLENDEYEDINKGLADAFENGTYENVSKESSDVLENEVYEDLNKGLSVAFQNGT</sequence>
<dbReference type="PANTHER" id="PTHR45692:SF1">
    <property type="entry name" value="G-PROTEIN COUPLED RECEPTORS FAMILY 2 PROFILE 2 DOMAIN-CONTAINING PROTEIN"/>
    <property type="match status" value="1"/>
</dbReference>
<dbReference type="Proteomes" id="UP000694845">
    <property type="component" value="Unplaced"/>
</dbReference>
<gene>
    <name evidence="11" type="primary">LOC110986009</name>
</gene>
<evidence type="ECO:0000313" key="11">
    <source>
        <dbReference type="RefSeq" id="XP_022103274.1"/>
    </source>
</evidence>
<dbReference type="InterPro" id="IPR058808">
    <property type="entry name" value="GAIN_ADGRA2/3"/>
</dbReference>
<keyword evidence="4 6" id="KW-0472">Membrane</keyword>
<dbReference type="InterPro" id="IPR046338">
    <property type="entry name" value="GAIN_dom_sf"/>
</dbReference>
<keyword evidence="2 6" id="KW-0812">Transmembrane</keyword>
<dbReference type="KEGG" id="aplc:110986009"/>
<feature type="domain" description="G-protein coupled receptors family 2 profile 2" evidence="9">
    <location>
        <begin position="1068"/>
        <end position="1314"/>
    </location>
</feature>
<evidence type="ECO:0000256" key="7">
    <source>
        <dbReference type="SAM" id="SignalP"/>
    </source>
</evidence>
<keyword evidence="10" id="KW-1185">Reference proteome</keyword>
<dbReference type="InterPro" id="IPR000203">
    <property type="entry name" value="GPS"/>
</dbReference>
<name>A0A8B7ZC62_ACAPL</name>
<keyword evidence="3 6" id="KW-1133">Transmembrane helix</keyword>
<feature type="transmembrane region" description="Helical" evidence="6">
    <location>
        <begin position="1172"/>
        <end position="1194"/>
    </location>
</feature>
<dbReference type="InterPro" id="IPR057244">
    <property type="entry name" value="GAIN_B"/>
</dbReference>
<feature type="transmembrane region" description="Helical" evidence="6">
    <location>
        <begin position="1070"/>
        <end position="1092"/>
    </location>
</feature>
<dbReference type="SMART" id="SM00303">
    <property type="entry name" value="GPS"/>
    <property type="match status" value="1"/>
</dbReference>
<evidence type="ECO:0000259" key="9">
    <source>
        <dbReference type="PROSITE" id="PS50261"/>
    </source>
</evidence>
<dbReference type="PROSITE" id="PS50261">
    <property type="entry name" value="G_PROTEIN_RECEP_F2_4"/>
    <property type="match status" value="1"/>
</dbReference>
<evidence type="ECO:0000313" key="10">
    <source>
        <dbReference type="Proteomes" id="UP000694845"/>
    </source>
</evidence>
<feature type="transmembrane region" description="Helical" evidence="6">
    <location>
        <begin position="1264"/>
        <end position="1284"/>
    </location>
</feature>
<feature type="transmembrane region" description="Helical" evidence="6">
    <location>
        <begin position="1104"/>
        <end position="1121"/>
    </location>
</feature>
<feature type="transmembrane region" description="Helical" evidence="6">
    <location>
        <begin position="1214"/>
        <end position="1236"/>
    </location>
</feature>
<feature type="domain" description="GAIN-B" evidence="8">
    <location>
        <begin position="861"/>
        <end position="1062"/>
    </location>
</feature>
<evidence type="ECO:0000256" key="3">
    <source>
        <dbReference type="ARBA" id="ARBA00022989"/>
    </source>
</evidence>
<dbReference type="GeneID" id="110986009"/>
<protein>
    <submittedName>
        <fullName evidence="11">Uncharacterized protein LOC110986009</fullName>
    </submittedName>
</protein>
<feature type="chain" id="PRO_5034255434" evidence="7">
    <location>
        <begin position="21"/>
        <end position="1530"/>
    </location>
</feature>
<reference evidence="11" key="1">
    <citation type="submission" date="2025-08" db="UniProtKB">
        <authorList>
            <consortium name="RefSeq"/>
        </authorList>
    </citation>
    <scope>IDENTIFICATION</scope>
</reference>
<feature type="transmembrane region" description="Helical" evidence="6">
    <location>
        <begin position="1133"/>
        <end position="1152"/>
    </location>
</feature>
<feature type="signal peptide" evidence="7">
    <location>
        <begin position="1"/>
        <end position="20"/>
    </location>
</feature>
<feature type="transmembrane region" description="Helical" evidence="6">
    <location>
        <begin position="1290"/>
        <end position="1312"/>
    </location>
</feature>
<dbReference type="GO" id="GO:0016020">
    <property type="term" value="C:membrane"/>
    <property type="evidence" value="ECO:0007669"/>
    <property type="project" value="UniProtKB-SubCell"/>
</dbReference>
<dbReference type="Pfam" id="PF26588">
    <property type="entry name" value="GAIN_ADGRA3"/>
    <property type="match status" value="1"/>
</dbReference>
<organism evidence="10 11">
    <name type="scientific">Acanthaster planci</name>
    <name type="common">Crown-of-thorns starfish</name>
    <dbReference type="NCBI Taxonomy" id="133434"/>
    <lineage>
        <taxon>Eukaryota</taxon>
        <taxon>Metazoa</taxon>
        <taxon>Echinodermata</taxon>
        <taxon>Eleutherozoa</taxon>
        <taxon>Asterozoa</taxon>
        <taxon>Asteroidea</taxon>
        <taxon>Valvatacea</taxon>
        <taxon>Valvatida</taxon>
        <taxon>Acanthasteridae</taxon>
        <taxon>Acanthaster</taxon>
    </lineage>
</organism>
<evidence type="ECO:0000256" key="2">
    <source>
        <dbReference type="ARBA" id="ARBA00022692"/>
    </source>
</evidence>
<dbReference type="PRINTS" id="PR00249">
    <property type="entry name" value="GPCRSECRETIN"/>
</dbReference>
<dbReference type="Gene3D" id="2.60.220.50">
    <property type="match status" value="1"/>
</dbReference>
<dbReference type="CDD" id="cd15040">
    <property type="entry name" value="7tmB2_Adhesion"/>
    <property type="match status" value="1"/>
</dbReference>
<dbReference type="InterPro" id="IPR000832">
    <property type="entry name" value="GPCR_2_secretin-like"/>
</dbReference>
<comment type="subcellular location">
    <subcellularLocation>
        <location evidence="1">Membrane</location>
        <topology evidence="1">Multi-pass membrane protein</topology>
    </subcellularLocation>
</comment>